<dbReference type="Proteomes" id="UP000831422">
    <property type="component" value="Plasmid pJNE5-X3_NDM-1"/>
</dbReference>
<feature type="region of interest" description="Disordered" evidence="1">
    <location>
        <begin position="83"/>
        <end position="107"/>
    </location>
</feature>
<name>A0ABY4JZ77_9GAMM</name>
<evidence type="ECO:0000259" key="2">
    <source>
        <dbReference type="Pfam" id="PF13240"/>
    </source>
</evidence>
<protein>
    <submittedName>
        <fullName evidence="3">Zinc ribbon domain-containing protein</fullName>
    </submittedName>
</protein>
<dbReference type="RefSeq" id="WP_248129697.1">
    <property type="nucleotide sequence ID" value="NZ_CP096121.1"/>
</dbReference>
<evidence type="ECO:0000313" key="3">
    <source>
        <dbReference type="EMBL" id="UPO24719.1"/>
    </source>
</evidence>
<evidence type="ECO:0000256" key="1">
    <source>
        <dbReference type="SAM" id="MobiDB-lite"/>
    </source>
</evidence>
<dbReference type="EMBL" id="CP096121">
    <property type="protein sequence ID" value="UPO24719.1"/>
    <property type="molecule type" value="Genomic_DNA"/>
</dbReference>
<dbReference type="Pfam" id="PF13240">
    <property type="entry name" value="Zn_Ribbon_1"/>
    <property type="match status" value="1"/>
</dbReference>
<feature type="domain" description="Zinc-ribbon" evidence="2">
    <location>
        <begin position="124"/>
        <end position="145"/>
    </location>
</feature>
<reference evidence="3 4" key="1">
    <citation type="submission" date="2022-04" db="EMBL/GenBank/DDBJ databases">
        <title>Occurrence of NDM-1-producing Shewanella putrefaciens and Acinetobacter portensis in a dairy farm from China.</title>
        <authorList>
            <person name="Li R."/>
            <person name="Zhang L."/>
        </authorList>
    </citation>
    <scope>NUCLEOTIDE SEQUENCE [LARGE SCALE GENOMIC DNA]</scope>
    <source>
        <strain evidence="3 4">JNE5</strain>
        <plasmid evidence="3 4">pJNE5-X3_NDM-1</plasmid>
    </source>
</reference>
<dbReference type="InterPro" id="IPR026870">
    <property type="entry name" value="Zinc_ribbon_dom"/>
</dbReference>
<accession>A0ABY4JZ77</accession>
<keyword evidence="3" id="KW-0614">Plasmid</keyword>
<evidence type="ECO:0000313" key="4">
    <source>
        <dbReference type="Proteomes" id="UP000831422"/>
    </source>
</evidence>
<proteinExistence type="predicted"/>
<keyword evidence="4" id="KW-1185">Reference proteome</keyword>
<sequence length="148" mass="16454">MKSQKEVINVETMTLRVWYAEISTTTFGKYQNRAILSMTACTDDAVVLKEHLADFAKSQSIVVAPTSEADINRMSSMNQMNSAINKSSPRTHGTHLGLMNNPETHGQDLSDQVPVIIKPKKNMFCVKCGEPLQDNMLFCPQCGTKKES</sequence>
<gene>
    <name evidence="3" type="ORF">MZO21_12870</name>
</gene>
<geneLocation type="plasmid" evidence="3 4">
    <name>pJNE5-X3_NDM-1</name>
</geneLocation>
<organism evidence="3 4">
    <name type="scientific">Acinetobacter portensis</name>
    <dbReference type="NCBI Taxonomy" id="1839785"/>
    <lineage>
        <taxon>Bacteria</taxon>
        <taxon>Pseudomonadati</taxon>
        <taxon>Pseudomonadota</taxon>
        <taxon>Gammaproteobacteria</taxon>
        <taxon>Moraxellales</taxon>
        <taxon>Moraxellaceae</taxon>
        <taxon>Acinetobacter</taxon>
    </lineage>
</organism>